<reference evidence="1" key="1">
    <citation type="submission" date="2021-02" db="EMBL/GenBank/DDBJ databases">
        <authorList>
            <person name="Nowell W R."/>
        </authorList>
    </citation>
    <scope>NUCLEOTIDE SEQUENCE</scope>
</reference>
<dbReference type="EMBL" id="CAJOBD010064449">
    <property type="protein sequence ID" value="CAF4393230.1"/>
    <property type="molecule type" value="Genomic_DNA"/>
</dbReference>
<sequence length="33" mass="3879">IMPDRGFRNDMKSLSIICSLCNWNGPFKDYEVK</sequence>
<evidence type="ECO:0000313" key="1">
    <source>
        <dbReference type="EMBL" id="CAF4393230.1"/>
    </source>
</evidence>
<proteinExistence type="predicted"/>
<protein>
    <submittedName>
        <fullName evidence="1">Uncharacterized protein</fullName>
    </submittedName>
</protein>
<organism evidence="1 2">
    <name type="scientific">Rotaria sordida</name>
    <dbReference type="NCBI Taxonomy" id="392033"/>
    <lineage>
        <taxon>Eukaryota</taxon>
        <taxon>Metazoa</taxon>
        <taxon>Spiralia</taxon>
        <taxon>Gnathifera</taxon>
        <taxon>Rotifera</taxon>
        <taxon>Eurotatoria</taxon>
        <taxon>Bdelloidea</taxon>
        <taxon>Philodinida</taxon>
        <taxon>Philodinidae</taxon>
        <taxon>Rotaria</taxon>
    </lineage>
</organism>
<dbReference type="Proteomes" id="UP000663836">
    <property type="component" value="Unassembled WGS sequence"/>
</dbReference>
<comment type="caution">
    <text evidence="1">The sequence shown here is derived from an EMBL/GenBank/DDBJ whole genome shotgun (WGS) entry which is preliminary data.</text>
</comment>
<dbReference type="AlphaFoldDB" id="A0A820NRW8"/>
<evidence type="ECO:0000313" key="2">
    <source>
        <dbReference type="Proteomes" id="UP000663836"/>
    </source>
</evidence>
<gene>
    <name evidence="1" type="ORF">JBS370_LOCUS43214</name>
</gene>
<feature type="non-terminal residue" evidence="1">
    <location>
        <position position="1"/>
    </location>
</feature>
<accession>A0A820NRW8</accession>
<name>A0A820NRW8_9BILA</name>